<accession>A0A117NG74</accession>
<keyword evidence="1" id="KW-0496">Mitochondrion</keyword>
<evidence type="ECO:0000313" key="1">
    <source>
        <dbReference type="EMBL" id="KUM46353.1"/>
    </source>
</evidence>
<name>A0A117NG74_PICGL</name>
<dbReference type="EMBL" id="LKAM01000012">
    <property type="protein sequence ID" value="KUM46353.1"/>
    <property type="molecule type" value="Genomic_DNA"/>
</dbReference>
<sequence length="61" mass="6854">MKGSWTATHTLASLHPWIVRTTLGITDPLHWWVDGLACLGRTLPIYLFPTFALLFCVLPTC</sequence>
<organism evidence="1">
    <name type="scientific">Picea glauca</name>
    <name type="common">White spruce</name>
    <name type="synonym">Pinus glauca</name>
    <dbReference type="NCBI Taxonomy" id="3330"/>
    <lineage>
        <taxon>Eukaryota</taxon>
        <taxon>Viridiplantae</taxon>
        <taxon>Streptophyta</taxon>
        <taxon>Embryophyta</taxon>
        <taxon>Tracheophyta</taxon>
        <taxon>Spermatophyta</taxon>
        <taxon>Pinopsida</taxon>
        <taxon>Pinidae</taxon>
        <taxon>Conifers I</taxon>
        <taxon>Pinales</taxon>
        <taxon>Pinaceae</taxon>
        <taxon>Picea</taxon>
    </lineage>
</organism>
<geneLocation type="mitochondrion" evidence="1"/>
<dbReference type="AlphaFoldDB" id="A0A117NG74"/>
<protein>
    <submittedName>
        <fullName evidence="1">Uncharacterized protein</fullName>
    </submittedName>
</protein>
<proteinExistence type="predicted"/>
<comment type="caution">
    <text evidence="1">The sequence shown here is derived from an EMBL/GenBank/DDBJ whole genome shotgun (WGS) entry which is preliminary data.</text>
</comment>
<gene>
    <name evidence="1" type="ORF">ABT39_MTgene1859</name>
</gene>
<reference evidence="1" key="1">
    <citation type="journal article" date="2015" name="Genome Biol. Evol.">
        <title>Organellar Genomes of White Spruce (Picea glauca): Assembly and Annotation.</title>
        <authorList>
            <person name="Jackman S.D."/>
            <person name="Warren R.L."/>
            <person name="Gibb E.A."/>
            <person name="Vandervalk B.P."/>
            <person name="Mohamadi H."/>
            <person name="Chu J."/>
            <person name="Raymond A."/>
            <person name="Pleasance S."/>
            <person name="Coope R."/>
            <person name="Wildung M.R."/>
            <person name="Ritland C.E."/>
            <person name="Bousquet J."/>
            <person name="Jones S.J."/>
            <person name="Bohlmann J."/>
            <person name="Birol I."/>
        </authorList>
    </citation>
    <scope>NUCLEOTIDE SEQUENCE [LARGE SCALE GENOMIC DNA]</scope>
    <source>
        <tissue evidence="1">Flushing bud</tissue>
    </source>
</reference>